<evidence type="ECO:0000256" key="3">
    <source>
        <dbReference type="ARBA" id="ARBA00020392"/>
    </source>
</evidence>
<keyword evidence="10" id="KW-1006">Bacterial flagellum protein export</keyword>
<dbReference type="Proteomes" id="UP001595693">
    <property type="component" value="Unassembled WGS sequence"/>
</dbReference>
<organism evidence="13 14">
    <name type="scientific">Acidovorax facilis</name>
    <dbReference type="NCBI Taxonomy" id="12917"/>
    <lineage>
        <taxon>Bacteria</taxon>
        <taxon>Pseudomonadati</taxon>
        <taxon>Pseudomonadota</taxon>
        <taxon>Betaproteobacteria</taxon>
        <taxon>Burkholderiales</taxon>
        <taxon>Comamonadaceae</taxon>
        <taxon>Acidovorax</taxon>
    </lineage>
</organism>
<keyword evidence="13" id="KW-0282">Flagellum</keyword>
<keyword evidence="7" id="KW-1005">Bacterial flagellum biogenesis</keyword>
<dbReference type="InterPro" id="IPR052570">
    <property type="entry name" value="FliJ"/>
</dbReference>
<dbReference type="InterPro" id="IPR053716">
    <property type="entry name" value="Flag_assembly_chemotaxis_eff"/>
</dbReference>
<comment type="subcellular location">
    <subcellularLocation>
        <location evidence="1">Cell membrane</location>
        <topology evidence="1">Peripheral membrane protein</topology>
        <orientation evidence="1">Cytoplasmic side</orientation>
    </subcellularLocation>
</comment>
<evidence type="ECO:0000256" key="6">
    <source>
        <dbReference type="ARBA" id="ARBA00022500"/>
    </source>
</evidence>
<keyword evidence="4" id="KW-0813">Transport</keyword>
<sequence>MSSLNSLAVAVEVASRKRDDARQALQDMLAAQQAARAQLDQLEDYARETQARWGMKADTTMKPEVMYHHYQFMDRLGHAAGVQNGVVGDHAHRVEAARRALLEAELRLASLRKVMEKRRHDLELAEMRRDQKQTDERAALQYRSAIQGSEGREY</sequence>
<keyword evidence="8" id="KW-0653">Protein transport</keyword>
<evidence type="ECO:0000256" key="4">
    <source>
        <dbReference type="ARBA" id="ARBA00022448"/>
    </source>
</evidence>
<dbReference type="NCBIfam" id="TIGR02473">
    <property type="entry name" value="flagell_FliJ"/>
    <property type="match status" value="1"/>
</dbReference>
<protein>
    <recommendedName>
        <fullName evidence="3">Flagellar FliJ protein</fullName>
    </recommendedName>
</protein>
<evidence type="ECO:0000313" key="14">
    <source>
        <dbReference type="Proteomes" id="UP001595693"/>
    </source>
</evidence>
<evidence type="ECO:0000256" key="10">
    <source>
        <dbReference type="ARBA" id="ARBA00023225"/>
    </source>
</evidence>
<comment type="caution">
    <text evidence="13">The sequence shown here is derived from an EMBL/GenBank/DDBJ whole genome shotgun (WGS) entry which is preliminary data.</text>
</comment>
<evidence type="ECO:0000256" key="1">
    <source>
        <dbReference type="ARBA" id="ARBA00004413"/>
    </source>
</evidence>
<keyword evidence="9" id="KW-0472">Membrane</keyword>
<keyword evidence="13" id="KW-0969">Cilium</keyword>
<dbReference type="RefSeq" id="WP_055398283.1">
    <property type="nucleotide sequence ID" value="NZ_CP183985.1"/>
</dbReference>
<keyword evidence="6" id="KW-0145">Chemotaxis</keyword>
<evidence type="ECO:0000256" key="2">
    <source>
        <dbReference type="ARBA" id="ARBA00010004"/>
    </source>
</evidence>
<proteinExistence type="inferred from homology"/>
<dbReference type="EMBL" id="JBHSAJ010000066">
    <property type="protein sequence ID" value="MFC3937449.1"/>
    <property type="molecule type" value="Genomic_DNA"/>
</dbReference>
<dbReference type="PANTHER" id="PTHR38786">
    <property type="entry name" value="FLAGELLAR FLIJ PROTEIN"/>
    <property type="match status" value="1"/>
</dbReference>
<gene>
    <name evidence="13" type="primary">fliJ</name>
    <name evidence="13" type="ORF">ACFOW3_22735</name>
</gene>
<feature type="coiled-coil region" evidence="11">
    <location>
        <begin position="11"/>
        <end position="52"/>
    </location>
</feature>
<accession>A0ABV8DH67</accession>
<name>A0ABV8DH67_9BURK</name>
<feature type="region of interest" description="Disordered" evidence="12">
    <location>
        <begin position="126"/>
        <end position="154"/>
    </location>
</feature>
<dbReference type="InterPro" id="IPR012823">
    <property type="entry name" value="Flagell_FliJ"/>
</dbReference>
<dbReference type="Gene3D" id="1.10.287.1700">
    <property type="match status" value="1"/>
</dbReference>
<feature type="compositionally biased region" description="Basic and acidic residues" evidence="12">
    <location>
        <begin position="126"/>
        <end position="138"/>
    </location>
</feature>
<evidence type="ECO:0000256" key="11">
    <source>
        <dbReference type="SAM" id="Coils"/>
    </source>
</evidence>
<dbReference type="PANTHER" id="PTHR38786:SF1">
    <property type="entry name" value="FLAGELLAR FLIJ PROTEIN"/>
    <property type="match status" value="1"/>
</dbReference>
<evidence type="ECO:0000256" key="12">
    <source>
        <dbReference type="SAM" id="MobiDB-lite"/>
    </source>
</evidence>
<comment type="similarity">
    <text evidence="2">Belongs to the FliJ family.</text>
</comment>
<reference evidence="14" key="1">
    <citation type="journal article" date="2019" name="Int. J. Syst. Evol. Microbiol.">
        <title>The Global Catalogue of Microorganisms (GCM) 10K type strain sequencing project: providing services to taxonomists for standard genome sequencing and annotation.</title>
        <authorList>
            <consortium name="The Broad Institute Genomics Platform"/>
            <consortium name="The Broad Institute Genome Sequencing Center for Infectious Disease"/>
            <person name="Wu L."/>
            <person name="Ma J."/>
        </authorList>
    </citation>
    <scope>NUCLEOTIDE SEQUENCE [LARGE SCALE GENOMIC DNA]</scope>
    <source>
        <strain evidence="14">CCUG 2113</strain>
    </source>
</reference>
<evidence type="ECO:0000313" key="13">
    <source>
        <dbReference type="EMBL" id="MFC3937449.1"/>
    </source>
</evidence>
<evidence type="ECO:0000256" key="9">
    <source>
        <dbReference type="ARBA" id="ARBA00023136"/>
    </source>
</evidence>
<dbReference type="Pfam" id="PF02050">
    <property type="entry name" value="FliJ"/>
    <property type="match status" value="1"/>
</dbReference>
<keyword evidence="14" id="KW-1185">Reference proteome</keyword>
<keyword evidence="13" id="KW-0966">Cell projection</keyword>
<evidence type="ECO:0000256" key="5">
    <source>
        <dbReference type="ARBA" id="ARBA00022475"/>
    </source>
</evidence>
<keyword evidence="5" id="KW-1003">Cell membrane</keyword>
<keyword evidence="11" id="KW-0175">Coiled coil</keyword>
<evidence type="ECO:0000256" key="7">
    <source>
        <dbReference type="ARBA" id="ARBA00022795"/>
    </source>
</evidence>
<evidence type="ECO:0000256" key="8">
    <source>
        <dbReference type="ARBA" id="ARBA00022927"/>
    </source>
</evidence>